<keyword evidence="5" id="KW-1185">Reference proteome</keyword>
<dbReference type="EMBL" id="SEYY01013965">
    <property type="protein sequence ID" value="KAB7500438.1"/>
    <property type="molecule type" value="Genomic_DNA"/>
</dbReference>
<dbReference type="Proteomes" id="UP000326759">
    <property type="component" value="Unassembled WGS sequence"/>
</dbReference>
<dbReference type="PANTHER" id="PTHR11927">
    <property type="entry name" value="GALACTOSIDE 2-L-FUCOSYLTRANSFERASE"/>
    <property type="match status" value="1"/>
</dbReference>
<evidence type="ECO:0000256" key="1">
    <source>
        <dbReference type="ARBA" id="ARBA00022676"/>
    </source>
</evidence>
<comment type="subcellular location">
    <subcellularLocation>
        <location evidence="3">Golgi apparatus</location>
        <location evidence="3">Golgi stack membrane</location>
        <topology evidence="3">Single-pass type II membrane protein</topology>
    </subcellularLocation>
</comment>
<dbReference type="GO" id="GO:0032580">
    <property type="term" value="C:Golgi cisterna membrane"/>
    <property type="evidence" value="ECO:0007669"/>
    <property type="project" value="UniProtKB-SubCell"/>
</dbReference>
<accession>A0A5N5T3E6</accession>
<evidence type="ECO:0000313" key="5">
    <source>
        <dbReference type="Proteomes" id="UP000326759"/>
    </source>
</evidence>
<dbReference type="InterPro" id="IPR002516">
    <property type="entry name" value="Glyco_trans_11"/>
</dbReference>
<keyword evidence="3" id="KW-0325">Glycoprotein</keyword>
<dbReference type="GO" id="GO:0008107">
    <property type="term" value="F:galactoside 2-alpha-L-fucosyltransferase activity"/>
    <property type="evidence" value="ECO:0007669"/>
    <property type="project" value="InterPro"/>
</dbReference>
<keyword evidence="3" id="KW-0735">Signal-anchor</keyword>
<keyword evidence="3" id="KW-0812">Transmembrane</keyword>
<gene>
    <name evidence="4" type="primary">FUT2_0</name>
    <name evidence="4" type="ORF">Anas_13662</name>
</gene>
<dbReference type="EC" id="2.4.1.-" evidence="3"/>
<reference evidence="4 5" key="1">
    <citation type="journal article" date="2019" name="PLoS Biol.">
        <title>Sex chromosomes control vertical transmission of feminizing Wolbachia symbionts in an isopod.</title>
        <authorList>
            <person name="Becking T."/>
            <person name="Chebbi M.A."/>
            <person name="Giraud I."/>
            <person name="Moumen B."/>
            <person name="Laverre T."/>
            <person name="Caubet Y."/>
            <person name="Peccoud J."/>
            <person name="Gilbert C."/>
            <person name="Cordaux R."/>
        </authorList>
    </citation>
    <scope>NUCLEOTIDE SEQUENCE [LARGE SCALE GENOMIC DNA]</scope>
    <source>
        <strain evidence="4">ANa2</strain>
        <tissue evidence="4">Whole body excluding digestive tract and cuticle</tissue>
    </source>
</reference>
<evidence type="ECO:0000256" key="2">
    <source>
        <dbReference type="ARBA" id="ARBA00022679"/>
    </source>
</evidence>
<comment type="pathway">
    <text evidence="3">Protein modification; protein glycosylation.</text>
</comment>
<dbReference type="OrthoDB" id="10010525at2759"/>
<dbReference type="GO" id="GO:0005975">
    <property type="term" value="P:carbohydrate metabolic process"/>
    <property type="evidence" value="ECO:0007669"/>
    <property type="project" value="InterPro"/>
</dbReference>
<organism evidence="4 5">
    <name type="scientific">Armadillidium nasatum</name>
    <dbReference type="NCBI Taxonomy" id="96803"/>
    <lineage>
        <taxon>Eukaryota</taxon>
        <taxon>Metazoa</taxon>
        <taxon>Ecdysozoa</taxon>
        <taxon>Arthropoda</taxon>
        <taxon>Crustacea</taxon>
        <taxon>Multicrustacea</taxon>
        <taxon>Malacostraca</taxon>
        <taxon>Eumalacostraca</taxon>
        <taxon>Peracarida</taxon>
        <taxon>Isopoda</taxon>
        <taxon>Oniscidea</taxon>
        <taxon>Crinocheta</taxon>
        <taxon>Armadillidiidae</taxon>
        <taxon>Armadillidium</taxon>
    </lineage>
</organism>
<sequence>MTDYKHHMKIVFGGDVPSDNYVANAIKYIKRKYKNPIFIAISDDISTPEVDMAILSFCNHSIFTLGSYGFWASYLAGGEVLYADVETKIPYTHSTYFYKDANLSNFVHIKDSP</sequence>
<evidence type="ECO:0000313" key="4">
    <source>
        <dbReference type="EMBL" id="KAB7500438.1"/>
    </source>
</evidence>
<dbReference type="PANTHER" id="PTHR11927:SF9">
    <property type="entry name" value="L-FUCOSYLTRANSFERASE"/>
    <property type="match status" value="1"/>
</dbReference>
<dbReference type="AlphaFoldDB" id="A0A5N5T3E6"/>
<evidence type="ECO:0000256" key="3">
    <source>
        <dbReference type="RuleBase" id="RU363129"/>
    </source>
</evidence>
<comment type="caution">
    <text evidence="4">The sequence shown here is derived from an EMBL/GenBank/DDBJ whole genome shotgun (WGS) entry which is preliminary data.</text>
</comment>
<protein>
    <recommendedName>
        <fullName evidence="3">L-Fucosyltransferase</fullName>
        <ecNumber evidence="3">2.4.1.-</ecNumber>
    </recommendedName>
</protein>
<proteinExistence type="inferred from homology"/>
<comment type="similarity">
    <text evidence="3">Belongs to the glycosyltransferase 11 family.</text>
</comment>
<dbReference type="Pfam" id="PF01531">
    <property type="entry name" value="Glyco_transf_11"/>
    <property type="match status" value="1"/>
</dbReference>
<keyword evidence="2 3" id="KW-0808">Transferase</keyword>
<name>A0A5N5T3E6_9CRUS</name>
<keyword evidence="1 3" id="KW-0328">Glycosyltransferase</keyword>
<dbReference type="UniPathway" id="UPA00378"/>
<keyword evidence="3" id="KW-0333">Golgi apparatus</keyword>